<feature type="repeat" description="ANK" evidence="7">
    <location>
        <begin position="73"/>
        <end position="95"/>
    </location>
</feature>
<evidence type="ECO:0000256" key="1">
    <source>
        <dbReference type="ARBA" id="ARBA00004141"/>
    </source>
</evidence>
<dbReference type="PANTHER" id="PTHR24186:SF56">
    <property type="entry name" value="PGG DOMAIN-CONTAINING PROTEIN"/>
    <property type="match status" value="1"/>
</dbReference>
<dbReference type="Gene3D" id="1.25.40.20">
    <property type="entry name" value="Ankyrin repeat-containing domain"/>
    <property type="match status" value="1"/>
</dbReference>
<dbReference type="SMART" id="SM00248">
    <property type="entry name" value="ANK"/>
    <property type="match status" value="5"/>
</dbReference>
<feature type="transmembrane region" description="Helical" evidence="8">
    <location>
        <begin position="278"/>
        <end position="295"/>
    </location>
</feature>
<evidence type="ECO:0000256" key="7">
    <source>
        <dbReference type="PROSITE-ProRule" id="PRU00023"/>
    </source>
</evidence>
<dbReference type="InterPro" id="IPR002110">
    <property type="entry name" value="Ankyrin_rpt"/>
</dbReference>
<evidence type="ECO:0000256" key="6">
    <source>
        <dbReference type="ARBA" id="ARBA00023136"/>
    </source>
</evidence>
<keyword evidence="4 8" id="KW-1133">Transmembrane helix</keyword>
<feature type="domain" description="PGG" evidence="9">
    <location>
        <begin position="274"/>
        <end position="355"/>
    </location>
</feature>
<evidence type="ECO:0000256" key="3">
    <source>
        <dbReference type="ARBA" id="ARBA00022737"/>
    </source>
</evidence>
<protein>
    <recommendedName>
        <fullName evidence="9">PGG domain-containing protein</fullName>
    </recommendedName>
</protein>
<keyword evidence="2 8" id="KW-0812">Transmembrane</keyword>
<dbReference type="AlphaFoldDB" id="A0A2G9HMI4"/>
<dbReference type="PANTHER" id="PTHR24186">
    <property type="entry name" value="PROTEIN PHOSPHATASE 1 REGULATORY SUBUNIT"/>
    <property type="match status" value="1"/>
</dbReference>
<gene>
    <name evidence="10" type="ORF">CDL12_08590</name>
</gene>
<dbReference type="Pfam" id="PF12796">
    <property type="entry name" value="Ank_2"/>
    <property type="match status" value="2"/>
</dbReference>
<dbReference type="GO" id="GO:0005886">
    <property type="term" value="C:plasma membrane"/>
    <property type="evidence" value="ECO:0007669"/>
    <property type="project" value="TreeGrafter"/>
</dbReference>
<reference evidence="11" key="1">
    <citation type="journal article" date="2018" name="Gigascience">
        <title>Genome assembly of the Pink Ipe (Handroanthus impetiginosus, Bignoniaceae), a highly valued, ecologically keystone Neotropical timber forest tree.</title>
        <authorList>
            <person name="Silva-Junior O.B."/>
            <person name="Grattapaglia D."/>
            <person name="Novaes E."/>
            <person name="Collevatti R.G."/>
        </authorList>
    </citation>
    <scope>NUCLEOTIDE SEQUENCE [LARGE SCALE GENOMIC DNA]</scope>
    <source>
        <strain evidence="11">cv. UFG-1</strain>
    </source>
</reference>
<dbReference type="PROSITE" id="PS50088">
    <property type="entry name" value="ANK_REPEAT"/>
    <property type="match status" value="1"/>
</dbReference>
<dbReference type="PROSITE" id="PS50297">
    <property type="entry name" value="ANK_REP_REGION"/>
    <property type="match status" value="1"/>
</dbReference>
<feature type="transmembrane region" description="Helical" evidence="8">
    <location>
        <begin position="357"/>
        <end position="375"/>
    </location>
</feature>
<name>A0A2G9HMI4_9LAMI</name>
<evidence type="ECO:0000256" key="8">
    <source>
        <dbReference type="SAM" id="Phobius"/>
    </source>
</evidence>
<dbReference type="Proteomes" id="UP000231279">
    <property type="component" value="Unassembled WGS sequence"/>
</dbReference>
<evidence type="ECO:0000256" key="2">
    <source>
        <dbReference type="ARBA" id="ARBA00022692"/>
    </source>
</evidence>
<evidence type="ECO:0000313" key="10">
    <source>
        <dbReference type="EMBL" id="PIN18739.1"/>
    </source>
</evidence>
<evidence type="ECO:0000256" key="5">
    <source>
        <dbReference type="ARBA" id="ARBA00023043"/>
    </source>
</evidence>
<evidence type="ECO:0000259" key="9">
    <source>
        <dbReference type="Pfam" id="PF13962"/>
    </source>
</evidence>
<dbReference type="InterPro" id="IPR036770">
    <property type="entry name" value="Ankyrin_rpt-contain_sf"/>
</dbReference>
<keyword evidence="5 7" id="KW-0040">ANK repeat</keyword>
<evidence type="ECO:0000313" key="11">
    <source>
        <dbReference type="Proteomes" id="UP000231279"/>
    </source>
</evidence>
<keyword evidence="6 8" id="KW-0472">Membrane</keyword>
<dbReference type="EMBL" id="NKXS01001408">
    <property type="protein sequence ID" value="PIN18739.1"/>
    <property type="molecule type" value="Genomic_DNA"/>
</dbReference>
<dbReference type="OrthoDB" id="674805at2759"/>
<dbReference type="SUPFAM" id="SSF48403">
    <property type="entry name" value="Ankyrin repeat"/>
    <property type="match status" value="1"/>
</dbReference>
<sequence>MEIIRKLNEAAQAGNIDFLLQQLRSDPLILKTTAISPFPGSNPLEIACLAGHTAFVKEFLKHDNELVRQLNYDGLSPLHTAAAIGNLEIVREILKVDLGLCLLRGRERKIPLHTATVKGKVSVVRELLLACADSVEAMTSRGETALHLAVKYYQFDVLSDLMEHVKRFGKVEVISKKDEEGNTILHLAAAKKQHEVFNLVLGEMPAESISKIEVNSLNKMGAGGLRASEITIPHLNNQNHLIHVGSNHQRTFTSPREITLKFFQYDVQRDSPSNVRNVLLLIATLITTTTFQAGLSPPTFQSRADQIPGTTKSDLSEGIGVSIDLVYGELMFICFMYCNTIAFFLSLRMINVLIKGFPLIVPLRLSIVLLGFTYMASTPCRLLNIPMAWAVGVVLSGVGCAFVIGRRVFLARSCLYSSHDMTGS</sequence>
<comment type="subcellular location">
    <subcellularLocation>
        <location evidence="1">Membrane</location>
        <topology evidence="1">Multi-pass membrane protein</topology>
    </subcellularLocation>
</comment>
<organism evidence="10 11">
    <name type="scientific">Handroanthus impetiginosus</name>
    <dbReference type="NCBI Taxonomy" id="429701"/>
    <lineage>
        <taxon>Eukaryota</taxon>
        <taxon>Viridiplantae</taxon>
        <taxon>Streptophyta</taxon>
        <taxon>Embryophyta</taxon>
        <taxon>Tracheophyta</taxon>
        <taxon>Spermatophyta</taxon>
        <taxon>Magnoliopsida</taxon>
        <taxon>eudicotyledons</taxon>
        <taxon>Gunneridae</taxon>
        <taxon>Pentapetalae</taxon>
        <taxon>asterids</taxon>
        <taxon>lamiids</taxon>
        <taxon>Lamiales</taxon>
        <taxon>Bignoniaceae</taxon>
        <taxon>Crescentiina</taxon>
        <taxon>Tabebuia alliance</taxon>
        <taxon>Handroanthus</taxon>
    </lineage>
</organism>
<keyword evidence="11" id="KW-1185">Reference proteome</keyword>
<dbReference type="Pfam" id="PF13962">
    <property type="entry name" value="PGG"/>
    <property type="match status" value="1"/>
</dbReference>
<comment type="caution">
    <text evidence="10">The sequence shown here is derived from an EMBL/GenBank/DDBJ whole genome shotgun (WGS) entry which is preliminary data.</text>
</comment>
<feature type="transmembrane region" description="Helical" evidence="8">
    <location>
        <begin position="387"/>
        <end position="405"/>
    </location>
</feature>
<dbReference type="STRING" id="429701.A0A2G9HMI4"/>
<accession>A0A2G9HMI4</accession>
<proteinExistence type="predicted"/>
<feature type="transmembrane region" description="Helical" evidence="8">
    <location>
        <begin position="325"/>
        <end position="345"/>
    </location>
</feature>
<keyword evidence="3" id="KW-0677">Repeat</keyword>
<evidence type="ECO:0000256" key="4">
    <source>
        <dbReference type="ARBA" id="ARBA00022989"/>
    </source>
</evidence>
<dbReference type="InterPro" id="IPR026961">
    <property type="entry name" value="PGG_dom"/>
</dbReference>